<accession>A0A164RPS3</accession>
<evidence type="ECO:0000313" key="3">
    <source>
        <dbReference type="Proteomes" id="UP000076722"/>
    </source>
</evidence>
<feature type="compositionally biased region" description="Basic and acidic residues" evidence="1">
    <location>
        <begin position="87"/>
        <end position="105"/>
    </location>
</feature>
<evidence type="ECO:0000313" key="2">
    <source>
        <dbReference type="EMBL" id="KZS90761.1"/>
    </source>
</evidence>
<feature type="region of interest" description="Disordered" evidence="1">
    <location>
        <begin position="76"/>
        <end position="105"/>
    </location>
</feature>
<name>A0A164RPS3_9AGAM</name>
<dbReference type="AlphaFoldDB" id="A0A164RPS3"/>
<evidence type="ECO:0000256" key="1">
    <source>
        <dbReference type="SAM" id="MobiDB-lite"/>
    </source>
</evidence>
<gene>
    <name evidence="2" type="ORF">SISNIDRAFT_468271</name>
</gene>
<organism evidence="2 3">
    <name type="scientific">Sistotremastrum niveocremeum HHB9708</name>
    <dbReference type="NCBI Taxonomy" id="1314777"/>
    <lineage>
        <taxon>Eukaryota</taxon>
        <taxon>Fungi</taxon>
        <taxon>Dikarya</taxon>
        <taxon>Basidiomycota</taxon>
        <taxon>Agaricomycotina</taxon>
        <taxon>Agaricomycetes</taxon>
        <taxon>Sistotremastrales</taxon>
        <taxon>Sistotremastraceae</taxon>
        <taxon>Sertulicium</taxon>
        <taxon>Sertulicium niveocremeum</taxon>
    </lineage>
</organism>
<sequence length="321" mass="34640">MEWPGENTFHMKQGLIPKGPRTSQARRAQKLRDCSREWAPIGNFEVDDLALPYHWSHSTAVQPAKRGLVTCQYRGGNASASGGKAGGGRERISKSARTLDDAPPKVTCSRDRHVTLTGHVTPARLSARHVGRLRFGKSPLPAHRCEGSNDVVVDDNDEGGNQPSSASASAAIAIATAIASSSHHHRITIALHHHHHRRCHHHHPLPCDDLDTADISDTTTVVTDRHRLSTTTPESPSLRRYSALLNSGSVISSRTTTGGLGDDLASLRTPSTPLLGGCRLPQRVAVGFPLSSSHLSSPPPSACTMSTVTEVRTHYHDQRCL</sequence>
<protein>
    <submittedName>
        <fullName evidence="2">Uncharacterized protein</fullName>
    </submittedName>
</protein>
<reference evidence="2 3" key="1">
    <citation type="journal article" date="2016" name="Mol. Biol. Evol.">
        <title>Comparative Genomics of Early-Diverging Mushroom-Forming Fungi Provides Insights into the Origins of Lignocellulose Decay Capabilities.</title>
        <authorList>
            <person name="Nagy L.G."/>
            <person name="Riley R."/>
            <person name="Tritt A."/>
            <person name="Adam C."/>
            <person name="Daum C."/>
            <person name="Floudas D."/>
            <person name="Sun H."/>
            <person name="Yadav J.S."/>
            <person name="Pangilinan J."/>
            <person name="Larsson K.H."/>
            <person name="Matsuura K."/>
            <person name="Barry K."/>
            <person name="Labutti K."/>
            <person name="Kuo R."/>
            <person name="Ohm R.A."/>
            <person name="Bhattacharya S.S."/>
            <person name="Shirouzu T."/>
            <person name="Yoshinaga Y."/>
            <person name="Martin F.M."/>
            <person name="Grigoriev I.V."/>
            <person name="Hibbett D.S."/>
        </authorList>
    </citation>
    <scope>NUCLEOTIDE SEQUENCE [LARGE SCALE GENOMIC DNA]</scope>
    <source>
        <strain evidence="2 3">HHB9708</strain>
    </source>
</reference>
<feature type="region of interest" description="Disordered" evidence="1">
    <location>
        <begin position="1"/>
        <end position="23"/>
    </location>
</feature>
<dbReference type="EMBL" id="KV419419">
    <property type="protein sequence ID" value="KZS90761.1"/>
    <property type="molecule type" value="Genomic_DNA"/>
</dbReference>
<keyword evidence="3" id="KW-1185">Reference proteome</keyword>
<proteinExistence type="predicted"/>
<dbReference type="Proteomes" id="UP000076722">
    <property type="component" value="Unassembled WGS sequence"/>
</dbReference>